<dbReference type="Proteomes" id="UP000037729">
    <property type="component" value="Unassembled WGS sequence"/>
</dbReference>
<organism evidence="2 4">
    <name type="scientific">Haloarcula rubripromontorii</name>
    <dbReference type="NCBI Taxonomy" id="1705562"/>
    <lineage>
        <taxon>Archaea</taxon>
        <taxon>Methanobacteriati</taxon>
        <taxon>Methanobacteriota</taxon>
        <taxon>Stenosarchaea group</taxon>
        <taxon>Halobacteria</taxon>
        <taxon>Halobacteriales</taxon>
        <taxon>Haloarculaceae</taxon>
        <taxon>Haloarcula</taxon>
    </lineage>
</organism>
<name>A0A0N0BMX9_9EURY</name>
<evidence type="ECO:0000313" key="2">
    <source>
        <dbReference type="EMBL" id="KOX91523.1"/>
    </source>
</evidence>
<dbReference type="GO" id="GO:0016301">
    <property type="term" value="F:kinase activity"/>
    <property type="evidence" value="ECO:0007669"/>
    <property type="project" value="UniProtKB-KW"/>
</dbReference>
<dbReference type="PATRIC" id="fig|1705562.3.peg.878"/>
<evidence type="ECO:0000313" key="4">
    <source>
        <dbReference type="Proteomes" id="UP000037729"/>
    </source>
</evidence>
<reference evidence="3" key="2">
    <citation type="submission" date="2019-12" db="EMBL/GenBank/DDBJ databases">
        <title>The whole-genome sequencing of Haloarcula japonica strain pws8.</title>
        <authorList>
            <person name="Verma D.K."/>
            <person name="Gopal K."/>
            <person name="Prasad E.S."/>
        </authorList>
    </citation>
    <scope>NUCLEOTIDE SEQUENCE</scope>
    <source>
        <strain evidence="3">Pws8</strain>
    </source>
</reference>
<dbReference type="EMBL" id="LIUF01000009">
    <property type="protein sequence ID" value="KOX91523.1"/>
    <property type="molecule type" value="Genomic_DNA"/>
</dbReference>
<evidence type="ECO:0000313" key="3">
    <source>
        <dbReference type="EMBL" id="NLV06277.1"/>
    </source>
</evidence>
<accession>A0A0N0BMX9</accession>
<reference evidence="2 4" key="1">
    <citation type="submission" date="2015-08" db="EMBL/GenBank/DDBJ databases">
        <title>Genomes of Isolates from Cabo Rojo, PR.</title>
        <authorList>
            <person name="Sanchez-Nieves R.L."/>
            <person name="Montalvo-Rodriguez R."/>
        </authorList>
    </citation>
    <scope>NUCLEOTIDE SEQUENCE [LARGE SCALE GENOMIC DNA]</scope>
    <source>
        <strain evidence="2 4">SL3</strain>
    </source>
</reference>
<dbReference type="InterPro" id="IPR016954">
    <property type="entry name" value="Uncharacterised_Vng0742h"/>
</dbReference>
<dbReference type="AlphaFoldDB" id="A0A0N0BMX9"/>
<dbReference type="EMBL" id="WOWB01000001">
    <property type="protein sequence ID" value="NLV06277.1"/>
    <property type="molecule type" value="Genomic_DNA"/>
</dbReference>
<feature type="domain" description="DICT" evidence="1">
    <location>
        <begin position="92"/>
        <end position="207"/>
    </location>
</feature>
<protein>
    <submittedName>
        <fullName evidence="2">Histidine kinase</fullName>
    </submittedName>
</protein>
<keyword evidence="2" id="KW-0808">Transferase</keyword>
<evidence type="ECO:0000259" key="1">
    <source>
        <dbReference type="Pfam" id="PF10069"/>
    </source>
</evidence>
<keyword evidence="2" id="KW-0418">Kinase</keyword>
<keyword evidence="4" id="KW-1185">Reference proteome</keyword>
<dbReference type="PIRSF" id="PIRSF030471">
    <property type="entry name" value="STR_Vng0742h_prd"/>
    <property type="match status" value="1"/>
</dbReference>
<dbReference type="InterPro" id="IPR019278">
    <property type="entry name" value="DICT_dom"/>
</dbReference>
<comment type="caution">
    <text evidence="2">The sequence shown here is derived from an EMBL/GenBank/DDBJ whole genome shotgun (WGS) entry which is preliminary data.</text>
</comment>
<dbReference type="Proteomes" id="UP000610611">
    <property type="component" value="Unassembled WGS sequence"/>
</dbReference>
<dbReference type="STRING" id="1705562.AMS69_18065"/>
<proteinExistence type="predicted"/>
<dbReference type="RefSeq" id="WP_053969434.1">
    <property type="nucleotide sequence ID" value="NZ_JAWJXX010000004.1"/>
</dbReference>
<sequence>MSLTELIAGVEDHQKTLTIFNAGPTAAEDLRERFADRNVQVQTEQTESGRPGEFITLSEDEEVIAAASLTSFTDSLEQGRQYITRDNSPYASILDHLDETMFTSWSIQRMTAASREIEDRAWRVGQGTLHAGFQTLSTLQGELDLYERLGETDVDVHAYAVPDVDPPEYSTFTLHLERSDEIADSWFVVFDGGGDPTQKCALLAEEREPREFYGFWTYDESTVDWIIDYLEETYGYLEQ</sequence>
<dbReference type="OrthoDB" id="198447at2157"/>
<dbReference type="Pfam" id="PF10069">
    <property type="entry name" value="DICT"/>
    <property type="match status" value="1"/>
</dbReference>
<gene>
    <name evidence="2" type="ORF">AMS69_18065</name>
    <name evidence="3" type="ORF">GOC83_09065</name>
</gene>